<feature type="region of interest" description="Disordered" evidence="1">
    <location>
        <begin position="208"/>
        <end position="228"/>
    </location>
</feature>
<organism evidence="4 6">
    <name type="scientific">Faucicola osloensis</name>
    <name type="common">Moraxella osloensis</name>
    <dbReference type="NCBI Taxonomy" id="34062"/>
    <lineage>
        <taxon>Bacteria</taxon>
        <taxon>Pseudomonadati</taxon>
        <taxon>Pseudomonadota</taxon>
        <taxon>Gammaproteobacteria</taxon>
        <taxon>Moraxellales</taxon>
        <taxon>Moraxellaceae</taxon>
        <taxon>Faucicola</taxon>
    </lineage>
</organism>
<dbReference type="EMBL" id="CP024443">
    <property type="protein sequence ID" value="ATR78899.1"/>
    <property type="molecule type" value="Genomic_DNA"/>
</dbReference>
<evidence type="ECO:0000256" key="1">
    <source>
        <dbReference type="SAM" id="MobiDB-lite"/>
    </source>
</evidence>
<reference evidence="5 7" key="2">
    <citation type="submission" date="2017-12" db="EMBL/GenBank/DDBJ databases">
        <title>Phylogenetic diversity of female urinary microbiome.</title>
        <authorList>
            <person name="Thomas-White K."/>
            <person name="Wolfe A.J."/>
        </authorList>
    </citation>
    <scope>NUCLEOTIDE SEQUENCE [LARGE SCALE GENOMIC DNA]</scope>
    <source>
        <strain evidence="5 7">UMB0416</strain>
    </source>
</reference>
<evidence type="ECO:0000313" key="5">
    <source>
        <dbReference type="EMBL" id="PKZ70031.1"/>
    </source>
</evidence>
<gene>
    <name evidence="5" type="ORF">CYJ96_00955</name>
    <name evidence="4" type="ORF">NP7_06290</name>
</gene>
<feature type="domain" description="YcxB-like C-terminal" evidence="3">
    <location>
        <begin position="142"/>
        <end position="204"/>
    </location>
</feature>
<dbReference type="Proteomes" id="UP000229340">
    <property type="component" value="Chromosome"/>
</dbReference>
<feature type="transmembrane region" description="Helical" evidence="2">
    <location>
        <begin position="43"/>
        <end position="60"/>
    </location>
</feature>
<keyword evidence="2" id="KW-1133">Transmembrane helix</keyword>
<keyword evidence="2" id="KW-0472">Membrane</keyword>
<reference evidence="6" key="1">
    <citation type="submission" date="2017-11" db="EMBL/GenBank/DDBJ databases">
        <title>Complete genome sequence of Moraxella osloensis NP7 isolated from human skin.</title>
        <authorList>
            <person name="Lee K."/>
            <person name="Lim J.Y."/>
            <person name="Hwang I."/>
        </authorList>
    </citation>
    <scope>NUCLEOTIDE SEQUENCE [LARGE SCALE GENOMIC DNA]</scope>
    <source>
        <strain evidence="6">NP7</strain>
    </source>
</reference>
<dbReference type="Proteomes" id="UP000234914">
    <property type="component" value="Unassembled WGS sequence"/>
</dbReference>
<reference evidence="4" key="4">
    <citation type="journal article" date="2018" name="Misainmurhag Hoiji">
        <title>Complete genome sequence of multidrug-resistant Moraxella osloensis NP7 with multiple plasmids isolated from human skin.</title>
        <authorList>
            <person name="Ganzorig M."/>
            <person name="Lim J.Y."/>
            <person name="Hwang I."/>
            <person name="Lee K."/>
        </authorList>
    </citation>
    <scope>NUCLEOTIDE SEQUENCE</scope>
    <source>
        <strain evidence="4">NP7</strain>
    </source>
</reference>
<name>A0A2D2LV43_FAUOS</name>
<dbReference type="InterPro" id="IPR025588">
    <property type="entry name" value="YcxB-like_C"/>
</dbReference>
<feature type="compositionally biased region" description="Basic and acidic residues" evidence="1">
    <location>
        <begin position="215"/>
        <end position="228"/>
    </location>
</feature>
<protein>
    <recommendedName>
        <fullName evidence="3">YcxB-like C-terminal domain-containing protein</fullName>
    </recommendedName>
</protein>
<dbReference type="EMBL" id="PKJS01000001">
    <property type="protein sequence ID" value="PKZ70031.1"/>
    <property type="molecule type" value="Genomic_DNA"/>
</dbReference>
<keyword evidence="2" id="KW-0812">Transmembrane</keyword>
<evidence type="ECO:0000313" key="4">
    <source>
        <dbReference type="EMBL" id="ATR78899.1"/>
    </source>
</evidence>
<dbReference type="AlphaFoldDB" id="A0A2D2LV43"/>
<sequence length="228" mass="26166">MALYPYTLQPVDLNLTEDEFRQAQLQLFDANNQTLTKITPKTWAILAVIVVLAILGLIFVRGYSTIIFWLMLVGVVIYLLACTYGLKWYVKREFEKQMASQSMPPEMQQIKLGVQQHGVVMSMPAPNMPAMPRGYNQPLVRSSGMQQAVIKWDSVTNWQETPDYIFMMFDVKNPKTGESQQGSQIVPKRLAHQKFPIDTLRHHLQQNIGKPGFDLTDKPTDKYFPENN</sequence>
<proteinExistence type="predicted"/>
<reference evidence="4" key="3">
    <citation type="journal article" date="2018" name="Genome Announc.">
        <title>Complete Genome Sequences of Three Moraxella osloensis Strains Isolated from Human Skin.</title>
        <authorList>
            <person name="Lim J.Y."/>
            <person name="Hwang I."/>
            <person name="Ganzorig M."/>
            <person name="Huang S.L."/>
            <person name="Cho G.S."/>
            <person name="Franz C.M.A.P."/>
            <person name="Lee K."/>
        </authorList>
    </citation>
    <scope>NUCLEOTIDE SEQUENCE</scope>
    <source>
        <strain evidence="4">NP7</strain>
    </source>
</reference>
<evidence type="ECO:0000313" key="6">
    <source>
        <dbReference type="Proteomes" id="UP000229340"/>
    </source>
</evidence>
<feature type="transmembrane region" description="Helical" evidence="2">
    <location>
        <begin position="66"/>
        <end position="90"/>
    </location>
</feature>
<dbReference type="RefSeq" id="WP_100270146.1">
    <property type="nucleotide sequence ID" value="NZ_CP024443.1"/>
</dbReference>
<accession>A0A2D2LV43</accession>
<evidence type="ECO:0000256" key="2">
    <source>
        <dbReference type="SAM" id="Phobius"/>
    </source>
</evidence>
<dbReference type="Pfam" id="PF14317">
    <property type="entry name" value="YcxB"/>
    <property type="match status" value="1"/>
</dbReference>
<evidence type="ECO:0000259" key="3">
    <source>
        <dbReference type="Pfam" id="PF14317"/>
    </source>
</evidence>
<evidence type="ECO:0000313" key="7">
    <source>
        <dbReference type="Proteomes" id="UP000234914"/>
    </source>
</evidence>